<dbReference type="InterPro" id="IPR021373">
    <property type="entry name" value="DUF2993"/>
</dbReference>
<comment type="caution">
    <text evidence="1">The sequence shown here is derived from an EMBL/GenBank/DDBJ whole genome shotgun (WGS) entry which is preliminary data.</text>
</comment>
<dbReference type="RefSeq" id="WP_192038313.1">
    <property type="nucleotide sequence ID" value="NZ_JACYWE010000002.1"/>
</dbReference>
<accession>A0A927JB00</accession>
<proteinExistence type="predicted"/>
<dbReference type="AlphaFoldDB" id="A0A927JB00"/>
<dbReference type="EMBL" id="JACYWE010000002">
    <property type="protein sequence ID" value="MBD8505859.1"/>
    <property type="molecule type" value="Genomic_DNA"/>
</dbReference>
<protein>
    <submittedName>
        <fullName evidence="1">DUF2993 domain-containing protein</fullName>
    </submittedName>
</protein>
<gene>
    <name evidence="1" type="ORF">HT102_05100</name>
</gene>
<evidence type="ECO:0000313" key="2">
    <source>
        <dbReference type="Proteomes" id="UP000642993"/>
    </source>
</evidence>
<reference evidence="1" key="1">
    <citation type="submission" date="2020-09" db="EMBL/GenBank/DDBJ databases">
        <title>Hoyosella lacisalsi sp. nov., a halotolerant actinobacterium isolated from soil of Lake Gudzhirganskoe.</title>
        <authorList>
            <person name="Yang Q."/>
            <person name="Guo P.Y."/>
            <person name="Liu S.W."/>
            <person name="Li F.N."/>
            <person name="Sun C.H."/>
        </authorList>
    </citation>
    <scope>NUCLEOTIDE SEQUENCE</scope>
    <source>
        <strain evidence="1">G463</strain>
    </source>
</reference>
<dbReference type="Proteomes" id="UP000642993">
    <property type="component" value="Unassembled WGS sequence"/>
</dbReference>
<evidence type="ECO:0000313" key="1">
    <source>
        <dbReference type="EMBL" id="MBD8505859.1"/>
    </source>
</evidence>
<keyword evidence="2" id="KW-1185">Reference proteome</keyword>
<sequence>MRKLILGVLVLLAAAILAELGTAAYTEHRISRALRDSAQLDSDPHVILRGFPVLPQIITGEYDKIDIQVERVPTDYAGRVSLEAALTGARITPGRWYQQRITALAADELTGRVVMGQTELGRRFDLPDLRLSFFPVTFIDAFDAATEEVINRFRPVMLTATPPESIDDEPVTVEARLRLDGNVLTIEPLRFYNGPYRDRDIPIPEELRERALRSFKMTMTIPEVPFSQQPAYAYPQGGRIVVEAAVENVTLDLDHDRASTTAGRP</sequence>
<dbReference type="Pfam" id="PF11209">
    <property type="entry name" value="LmeA"/>
    <property type="match status" value="1"/>
</dbReference>
<organism evidence="1 2">
    <name type="scientific">Lolliginicoccus lacisalsi</name>
    <dbReference type="NCBI Taxonomy" id="2742202"/>
    <lineage>
        <taxon>Bacteria</taxon>
        <taxon>Bacillati</taxon>
        <taxon>Actinomycetota</taxon>
        <taxon>Actinomycetes</taxon>
        <taxon>Mycobacteriales</taxon>
        <taxon>Hoyosellaceae</taxon>
        <taxon>Lolliginicoccus</taxon>
    </lineage>
</organism>
<name>A0A927JB00_9ACTN</name>